<evidence type="ECO:0000256" key="3">
    <source>
        <dbReference type="ARBA" id="ARBA00022833"/>
    </source>
</evidence>
<dbReference type="PANTHER" id="PTHR23235:SF120">
    <property type="entry name" value="KRUPPEL-LIKE FACTOR 15"/>
    <property type="match status" value="1"/>
</dbReference>
<evidence type="ECO:0000256" key="1">
    <source>
        <dbReference type="ARBA" id="ARBA00022723"/>
    </source>
</evidence>
<dbReference type="PROSITE" id="PS00028">
    <property type="entry name" value="ZINC_FINGER_C2H2_1"/>
    <property type="match status" value="2"/>
</dbReference>
<evidence type="ECO:0000313" key="7">
    <source>
        <dbReference type="Proteomes" id="UP001162131"/>
    </source>
</evidence>
<dbReference type="GO" id="GO:0008270">
    <property type="term" value="F:zinc ion binding"/>
    <property type="evidence" value="ECO:0007669"/>
    <property type="project" value="UniProtKB-KW"/>
</dbReference>
<evidence type="ECO:0000256" key="2">
    <source>
        <dbReference type="ARBA" id="ARBA00022771"/>
    </source>
</evidence>
<reference evidence="6" key="1">
    <citation type="submission" date="2021-09" db="EMBL/GenBank/DDBJ databases">
        <authorList>
            <consortium name="AG Swart"/>
            <person name="Singh M."/>
            <person name="Singh A."/>
            <person name="Seah K."/>
            <person name="Emmerich C."/>
        </authorList>
    </citation>
    <scope>NUCLEOTIDE SEQUENCE</scope>
    <source>
        <strain evidence="6">ATCC30299</strain>
    </source>
</reference>
<accession>A0AAU9J594</accession>
<evidence type="ECO:0000313" key="6">
    <source>
        <dbReference type="EMBL" id="CAG9320974.1"/>
    </source>
</evidence>
<dbReference type="SMART" id="SM00355">
    <property type="entry name" value="ZnF_C2H2"/>
    <property type="match status" value="3"/>
</dbReference>
<dbReference type="Proteomes" id="UP001162131">
    <property type="component" value="Unassembled WGS sequence"/>
</dbReference>
<dbReference type="PANTHER" id="PTHR23235">
    <property type="entry name" value="KRUEPPEL-LIKE TRANSCRIPTION FACTOR"/>
    <property type="match status" value="1"/>
</dbReference>
<dbReference type="EMBL" id="CAJZBQ010000027">
    <property type="protein sequence ID" value="CAG9320974.1"/>
    <property type="molecule type" value="Genomic_DNA"/>
</dbReference>
<dbReference type="Gene3D" id="3.30.160.60">
    <property type="entry name" value="Classic Zinc Finger"/>
    <property type="match status" value="3"/>
</dbReference>
<keyword evidence="2 4" id="KW-0863">Zinc-finger</keyword>
<proteinExistence type="predicted"/>
<evidence type="ECO:0000259" key="5">
    <source>
        <dbReference type="PROSITE" id="PS50157"/>
    </source>
</evidence>
<sequence length="106" mass="12520">MDSVSENIVTLYCCMLPGCAKNYSTKFNLRRHVTVYHLKKTHNQCQLCQKWLASKQNLQEHMRMHSGEKPFSCSKCEMKFRFASQLSLHKRKCQYQDTDDLELKIA</sequence>
<feature type="domain" description="C2H2-type" evidence="5">
    <location>
        <begin position="12"/>
        <end position="42"/>
    </location>
</feature>
<comment type="caution">
    <text evidence="6">The sequence shown here is derived from an EMBL/GenBank/DDBJ whole genome shotgun (WGS) entry which is preliminary data.</text>
</comment>
<dbReference type="SUPFAM" id="SSF57667">
    <property type="entry name" value="beta-beta-alpha zinc fingers"/>
    <property type="match status" value="2"/>
</dbReference>
<dbReference type="GO" id="GO:0000978">
    <property type="term" value="F:RNA polymerase II cis-regulatory region sequence-specific DNA binding"/>
    <property type="evidence" value="ECO:0007669"/>
    <property type="project" value="TreeGrafter"/>
</dbReference>
<keyword evidence="1" id="KW-0479">Metal-binding</keyword>
<dbReference type="PROSITE" id="PS50157">
    <property type="entry name" value="ZINC_FINGER_C2H2_2"/>
    <property type="match status" value="2"/>
</dbReference>
<keyword evidence="3" id="KW-0862">Zinc</keyword>
<dbReference type="InterPro" id="IPR013087">
    <property type="entry name" value="Znf_C2H2_type"/>
</dbReference>
<dbReference type="AlphaFoldDB" id="A0AAU9J594"/>
<dbReference type="Pfam" id="PF13894">
    <property type="entry name" value="zf-C2H2_4"/>
    <property type="match status" value="1"/>
</dbReference>
<dbReference type="Pfam" id="PF00096">
    <property type="entry name" value="zf-C2H2"/>
    <property type="match status" value="1"/>
</dbReference>
<name>A0AAU9J594_9CILI</name>
<keyword evidence="7" id="KW-1185">Reference proteome</keyword>
<dbReference type="GO" id="GO:0000981">
    <property type="term" value="F:DNA-binding transcription factor activity, RNA polymerase II-specific"/>
    <property type="evidence" value="ECO:0007669"/>
    <property type="project" value="TreeGrafter"/>
</dbReference>
<feature type="domain" description="C2H2-type" evidence="5">
    <location>
        <begin position="43"/>
        <end position="70"/>
    </location>
</feature>
<protein>
    <recommendedName>
        <fullName evidence="5">C2H2-type domain-containing protein</fullName>
    </recommendedName>
</protein>
<dbReference type="FunFam" id="3.30.160.60:FF:000446">
    <property type="entry name" value="Zinc finger protein"/>
    <property type="match status" value="1"/>
</dbReference>
<dbReference type="InterPro" id="IPR036236">
    <property type="entry name" value="Znf_C2H2_sf"/>
</dbReference>
<organism evidence="6 7">
    <name type="scientific">Blepharisma stoltei</name>
    <dbReference type="NCBI Taxonomy" id="1481888"/>
    <lineage>
        <taxon>Eukaryota</taxon>
        <taxon>Sar</taxon>
        <taxon>Alveolata</taxon>
        <taxon>Ciliophora</taxon>
        <taxon>Postciliodesmatophora</taxon>
        <taxon>Heterotrichea</taxon>
        <taxon>Heterotrichida</taxon>
        <taxon>Blepharismidae</taxon>
        <taxon>Blepharisma</taxon>
    </lineage>
</organism>
<gene>
    <name evidence="6" type="ORF">BSTOLATCC_MIC27546</name>
</gene>
<evidence type="ECO:0000256" key="4">
    <source>
        <dbReference type="PROSITE-ProRule" id="PRU00042"/>
    </source>
</evidence>